<dbReference type="InterPro" id="IPR000719">
    <property type="entry name" value="Prot_kinase_dom"/>
</dbReference>
<evidence type="ECO:0000313" key="7">
    <source>
        <dbReference type="Proteomes" id="UP000001488"/>
    </source>
</evidence>
<feature type="coiled-coil region" evidence="3">
    <location>
        <begin position="477"/>
        <end position="563"/>
    </location>
</feature>
<gene>
    <name evidence="6" type="ordered locus">TGAM_0989</name>
</gene>
<dbReference type="RefSeq" id="WP_015858605.1">
    <property type="nucleotide sequence ID" value="NC_012804.1"/>
</dbReference>
<keyword evidence="6" id="KW-0418">Kinase</keyword>
<dbReference type="GO" id="GO:0005524">
    <property type="term" value="F:ATP binding"/>
    <property type="evidence" value="ECO:0007669"/>
    <property type="project" value="UniProtKB-KW"/>
</dbReference>
<dbReference type="PROSITE" id="PS00108">
    <property type="entry name" value="PROTEIN_KINASE_ST"/>
    <property type="match status" value="1"/>
</dbReference>
<evidence type="ECO:0000313" key="6">
    <source>
        <dbReference type="EMBL" id="ACS33491.1"/>
    </source>
</evidence>
<keyword evidence="4" id="KW-0472">Membrane</keyword>
<keyword evidence="1" id="KW-0547">Nucleotide-binding</keyword>
<dbReference type="PROSITE" id="PS00107">
    <property type="entry name" value="PROTEIN_KINASE_ATP"/>
    <property type="match status" value="1"/>
</dbReference>
<dbReference type="SUPFAM" id="SSF50998">
    <property type="entry name" value="Quinoprotein alcohol dehydrogenase-like"/>
    <property type="match status" value="1"/>
</dbReference>
<dbReference type="SUPFAM" id="SSF56112">
    <property type="entry name" value="Protein kinase-like (PK-like)"/>
    <property type="match status" value="1"/>
</dbReference>
<keyword evidence="3" id="KW-0175">Coiled coil</keyword>
<dbReference type="Gene3D" id="1.10.510.10">
    <property type="entry name" value="Transferase(Phosphotransferase) domain 1"/>
    <property type="match status" value="1"/>
</dbReference>
<evidence type="ECO:0000256" key="3">
    <source>
        <dbReference type="SAM" id="Coils"/>
    </source>
</evidence>
<evidence type="ECO:0000259" key="5">
    <source>
        <dbReference type="PROSITE" id="PS50011"/>
    </source>
</evidence>
<feature type="domain" description="Protein kinase" evidence="5">
    <location>
        <begin position="741"/>
        <end position="990"/>
    </location>
</feature>
<keyword evidence="2" id="KW-0067">ATP-binding</keyword>
<feature type="coiled-coil region" evidence="3">
    <location>
        <begin position="386"/>
        <end position="413"/>
    </location>
</feature>
<dbReference type="eggNOG" id="arCOG03682">
    <property type="taxonomic scope" value="Archaea"/>
</dbReference>
<protein>
    <submittedName>
        <fullName evidence="6">Serine/threonine protein kinase</fullName>
        <ecNumber evidence="6">2.7.11.1</ecNumber>
    </submittedName>
</protein>
<dbReference type="EC" id="2.7.11.1" evidence="6"/>
<keyword evidence="6" id="KW-0723">Serine/threonine-protein kinase</keyword>
<feature type="coiled-coil region" evidence="3">
    <location>
        <begin position="210"/>
        <end position="251"/>
    </location>
</feature>
<dbReference type="InterPro" id="IPR017441">
    <property type="entry name" value="Protein_kinase_ATP_BS"/>
</dbReference>
<keyword evidence="4" id="KW-1133">Transmembrane helix</keyword>
<name>C5A5H9_THEGJ</name>
<dbReference type="InterPro" id="IPR011009">
    <property type="entry name" value="Kinase-like_dom_sf"/>
</dbReference>
<dbReference type="Pfam" id="PF00069">
    <property type="entry name" value="Pkinase"/>
    <property type="match status" value="1"/>
</dbReference>
<sequence length="1088" mass="120401">MGSPAVKADDGGPWWVKSYGGKDYDVASAVAVAENGDVIVTGSFTMRLDASGNVIWAKNVGGNAVAIAENGDVIVAGYTWSFGAGKSDAWVLRLDENGNVKWQKTYGGSERDYATAVAIADNGDVIVAGYTRSFGAGSRDVWVLRLDENGNVKWQKTYGGSYWEEANAVAVAENGDVIVAGYTESFGAGDDDFWVLRLPSDGNLPGCEFCNDSNAQVENTNAQVESTNAEVHDTNAEIHDTNAQIQDTNAEVKTQYYKKASSGINPLYIAAVIGLLLVGGIAAKAKGGKPKPQKPAPKENDLERLLTGAETLDPIEKAIALAEALPMAGKTSPEKEAEIRANLTSTLDEAEGLLLAMAGERPEEALENLNRLKKALSRAGMEKRARRIEENLILKLENQLKEITAKIESLAAQGRVGEAKGKYRKALRIANSHPSLREELNNAVNSVISKFLEEGDALASSGQYDRAVSTYLKAMPLAELLGKEKEVRERIDRVKAQKEIARNLEKLSELISKAKELIERRSYGEAVSVINEAMVLAPALGRAEEVESLLDSLRTRMDNLVSQGDGALEENDLTRAQKLYTEALEIAQAIGEGEEAIRERLSKLEEKRKLELLRESVRITVPEEMLHKAENEVSIIVTNKFSDPLGLTVDLSENTDYFELSEERVEFPRIRPGKTIGESVTVKPRFLGDFDFTVKVESEKGSLSHTFPVRVSRTARVSARTPTPLTSTPILNPVEALQELYSDFQYIGEGGFARVYKAKRKDGRVIALKIPKTLDPAIGRAFVREITNWLHLKHPNIVELYDVNVLPVPYLEMEYCESSLAKLRKPLPVDEASLIVFNIAEGLKYAHSKKIVHRDLKPSNVLLKNGLPKISDWGLSKVLEESMSATTTTSFTPFYAAPEQIDKKFGHTDERTDIWQLGVIFYELVTGRLPFEGSLSQVMMGILRDDPVPPGQINPEAKEVEPIIMKMLAKRKEERYQSVEELQRDLARVLNMTYSEGLRKSKTLGDRRRAAYYLTELLLINLKTNNAGEAYKYASDLAFYVGGELKDEVRRLADQIKFRLEEGLEIPPELVEKAEIIVHRVRVGFEKP</sequence>
<feature type="transmembrane region" description="Helical" evidence="4">
    <location>
        <begin position="267"/>
        <end position="285"/>
    </location>
</feature>
<evidence type="ECO:0000256" key="1">
    <source>
        <dbReference type="ARBA" id="ARBA00022741"/>
    </source>
</evidence>
<dbReference type="eggNOG" id="arCOG00372">
    <property type="taxonomic scope" value="Archaea"/>
</dbReference>
<keyword evidence="7" id="KW-1185">Reference proteome</keyword>
<dbReference type="PROSITE" id="PS50011">
    <property type="entry name" value="PROTEIN_KINASE_DOM"/>
    <property type="match status" value="1"/>
</dbReference>
<reference evidence="6 7" key="1">
    <citation type="journal article" date="2007" name="Genome Biol.">
        <title>Genome analysis and genome-wide proteomics of Thermococcus gammatolerans, the most radioresistant organism known amongst the Archaea.</title>
        <authorList>
            <person name="Zivanovic Y."/>
            <person name="Armengaud J."/>
            <person name="Lagorce A."/>
            <person name="Leplat C."/>
            <person name="Guerin P."/>
            <person name="Dutertre M."/>
            <person name="Anthouard V."/>
            <person name="Forterre P."/>
            <person name="Wincker P."/>
            <person name="Confalonieri F."/>
        </authorList>
    </citation>
    <scope>NUCLEOTIDE SEQUENCE [LARGE SCALE GENOMIC DNA]</scope>
    <source>
        <strain evidence="7">DSM 15229 / JCM 11827 / EJ3</strain>
    </source>
</reference>
<dbReference type="GeneID" id="70686644"/>
<dbReference type="InterPro" id="IPR008271">
    <property type="entry name" value="Ser/Thr_kinase_AS"/>
</dbReference>
<dbReference type="STRING" id="593117.TGAM_0989"/>
<dbReference type="HOGENOM" id="CLU_009364_0_0_2"/>
<dbReference type="Proteomes" id="UP000001488">
    <property type="component" value="Chromosome"/>
</dbReference>
<dbReference type="SMART" id="SM00220">
    <property type="entry name" value="S_TKc"/>
    <property type="match status" value="1"/>
</dbReference>
<evidence type="ECO:0000256" key="4">
    <source>
        <dbReference type="SAM" id="Phobius"/>
    </source>
</evidence>
<dbReference type="SUPFAM" id="SSF48452">
    <property type="entry name" value="TPR-like"/>
    <property type="match status" value="1"/>
</dbReference>
<dbReference type="Gene3D" id="1.25.40.10">
    <property type="entry name" value="Tetratricopeptide repeat domain"/>
    <property type="match status" value="2"/>
</dbReference>
<dbReference type="InterPro" id="IPR011990">
    <property type="entry name" value="TPR-like_helical_dom_sf"/>
</dbReference>
<accession>C5A5H9</accession>
<keyword evidence="6" id="KW-0808">Transferase</keyword>
<dbReference type="KEGG" id="tga:TGAM_0989"/>
<dbReference type="EMBL" id="CP001398">
    <property type="protein sequence ID" value="ACS33491.1"/>
    <property type="molecule type" value="Genomic_DNA"/>
</dbReference>
<dbReference type="PATRIC" id="fig|593117.10.peg.984"/>
<proteinExistence type="predicted"/>
<dbReference type="GO" id="GO:0004674">
    <property type="term" value="F:protein serine/threonine kinase activity"/>
    <property type="evidence" value="ECO:0007669"/>
    <property type="project" value="UniProtKB-KW"/>
</dbReference>
<dbReference type="CDD" id="cd14014">
    <property type="entry name" value="STKc_PknB_like"/>
    <property type="match status" value="1"/>
</dbReference>
<dbReference type="PANTHER" id="PTHR42754">
    <property type="entry name" value="ENDOGLUCANASE"/>
    <property type="match status" value="1"/>
</dbReference>
<dbReference type="PaxDb" id="593117-TGAM_0989"/>
<dbReference type="PANTHER" id="PTHR42754:SF1">
    <property type="entry name" value="LIPOPROTEIN"/>
    <property type="match status" value="1"/>
</dbReference>
<dbReference type="eggNOG" id="arCOG02559">
    <property type="taxonomic scope" value="Archaea"/>
</dbReference>
<keyword evidence="4" id="KW-0812">Transmembrane</keyword>
<dbReference type="Gene3D" id="2.80.10.50">
    <property type="match status" value="1"/>
</dbReference>
<organism evidence="6 7">
    <name type="scientific">Thermococcus gammatolerans (strain DSM 15229 / JCM 11827 / EJ3)</name>
    <dbReference type="NCBI Taxonomy" id="593117"/>
    <lineage>
        <taxon>Archaea</taxon>
        <taxon>Methanobacteriati</taxon>
        <taxon>Methanobacteriota</taxon>
        <taxon>Thermococci</taxon>
        <taxon>Thermococcales</taxon>
        <taxon>Thermococcaceae</taxon>
        <taxon>Thermococcus</taxon>
    </lineage>
</organism>
<dbReference type="InterPro" id="IPR011047">
    <property type="entry name" value="Quinoprotein_ADH-like_sf"/>
</dbReference>
<dbReference type="AlphaFoldDB" id="C5A5H9"/>
<evidence type="ECO:0000256" key="2">
    <source>
        <dbReference type="ARBA" id="ARBA00022840"/>
    </source>
</evidence>